<dbReference type="Proteomes" id="UP000249134">
    <property type="component" value="Chromosome 1"/>
</dbReference>
<dbReference type="Gene3D" id="3.40.50.12780">
    <property type="entry name" value="N-terminal domain of ligase-like"/>
    <property type="match status" value="1"/>
</dbReference>
<accession>A0A2X4VYJ0</accession>
<dbReference type="SUPFAM" id="SSF56801">
    <property type="entry name" value="Acetyl-CoA synthetase-like"/>
    <property type="match status" value="1"/>
</dbReference>
<dbReference type="InterPro" id="IPR012685">
    <property type="entry name" value="CHP02304_F390_synth-rel"/>
</dbReference>
<dbReference type="EMBL" id="LS483476">
    <property type="protein sequence ID" value="SQI51722.1"/>
    <property type="molecule type" value="Genomic_DNA"/>
</dbReference>
<reference evidence="1 2" key="1">
    <citation type="submission" date="2018-06" db="EMBL/GenBank/DDBJ databases">
        <authorList>
            <consortium name="Pathogen Informatics"/>
            <person name="Doyle S."/>
        </authorList>
    </citation>
    <scope>NUCLEOTIDE SEQUENCE [LARGE SCALE GENOMIC DNA]</scope>
    <source>
        <strain evidence="1 2">NCTC4824</strain>
    </source>
</reference>
<gene>
    <name evidence="1" type="ORF">NCTC4824_00393</name>
</gene>
<keyword evidence="2" id="KW-1185">Reference proteome</keyword>
<dbReference type="NCBIfam" id="TIGR02304">
    <property type="entry name" value="aden_form_hyp"/>
    <property type="match status" value="1"/>
</dbReference>
<name>A0A2X4VYJ0_LEDLE</name>
<sequence>MNKIRVLQHYLKTRYRQSFTSRQELERHQRQQLDRFFKKLPSNLAYFTGLSQLERNQLSIDTLDTLPITDKLFMMKNFDKINTVGIAKKQAFDVALKAEESRDFSPMLNGVTIGLSSGTSGNRGLFLVSPEERERWAGIMLAKMLPKSIIRKQKVAFFLRANSNLYETVSSSTIQFTFYDLLDPVNENVNKLRALSPDIVIAPPSMLRIIADLKDRPPFKRVISVAEVLEKKDQAYLAQAFDQTIHQIYQCTEGFLAHTCKEGNLHLNEEFVYIEKEYIDEEKGIFSPIITDFSRMAQPIIRYRLNDLLVEKDELCRCGSACTVLDRIDGRSDDIFIFEGADSGEEVAMFPDFIRRTLILHGDERDQFRVIQEKDGTLAIYVTNVQDGDAIKRSFLALFSKMACVPVDLTIFPYIPPEAGVKLRRVQKR</sequence>
<dbReference type="KEGG" id="blen:NCTC4824_00393"/>
<dbReference type="STRING" id="1348624.GCA_001591545_02807"/>
<dbReference type="InterPro" id="IPR042099">
    <property type="entry name" value="ANL_N_sf"/>
</dbReference>
<evidence type="ECO:0000313" key="2">
    <source>
        <dbReference type="Proteomes" id="UP000249134"/>
    </source>
</evidence>
<dbReference type="InterPro" id="IPR053158">
    <property type="entry name" value="CapK_Type1_Caps_Biosynth"/>
</dbReference>
<proteinExistence type="predicted"/>
<dbReference type="AlphaFoldDB" id="A0A2X4VYJ0"/>
<organism evidence="1 2">
    <name type="scientific">Lederbergia lenta</name>
    <name type="common">Bacillus lentus</name>
    <dbReference type="NCBI Taxonomy" id="1467"/>
    <lineage>
        <taxon>Bacteria</taxon>
        <taxon>Bacillati</taxon>
        <taxon>Bacillota</taxon>
        <taxon>Bacilli</taxon>
        <taxon>Bacillales</taxon>
        <taxon>Bacillaceae</taxon>
        <taxon>Lederbergia</taxon>
    </lineage>
</organism>
<dbReference type="RefSeq" id="WP_066143188.1">
    <property type="nucleotide sequence ID" value="NZ_CBCSGM010000002.1"/>
</dbReference>
<dbReference type="PANTHER" id="PTHR36932">
    <property type="entry name" value="CAPSULAR POLYSACCHARIDE BIOSYNTHESIS PROTEIN"/>
    <property type="match status" value="1"/>
</dbReference>
<protein>
    <submittedName>
        <fullName evidence="1">Coenzyme F390 synthetase</fullName>
    </submittedName>
</protein>
<dbReference type="PANTHER" id="PTHR36932:SF1">
    <property type="entry name" value="CAPSULAR POLYSACCHARIDE BIOSYNTHESIS PROTEIN"/>
    <property type="match status" value="1"/>
</dbReference>
<evidence type="ECO:0000313" key="1">
    <source>
        <dbReference type="EMBL" id="SQI51722.1"/>
    </source>
</evidence>